<name>A0ABY9MDK1_9BACL</name>
<dbReference type="EMBL" id="CP133076">
    <property type="protein sequence ID" value="WMJ15294.1"/>
    <property type="molecule type" value="Genomic_DNA"/>
</dbReference>
<protein>
    <submittedName>
        <fullName evidence="3">Zinc ribbon domain-containing protein</fullName>
    </submittedName>
</protein>
<evidence type="ECO:0000259" key="2">
    <source>
        <dbReference type="Pfam" id="PF07282"/>
    </source>
</evidence>
<gene>
    <name evidence="3" type="ORF">RA955_10740</name>
</gene>
<dbReference type="Pfam" id="PF07282">
    <property type="entry name" value="Cas12f1-like_TNB"/>
    <property type="match status" value="1"/>
</dbReference>
<evidence type="ECO:0000313" key="4">
    <source>
        <dbReference type="Proteomes" id="UP001223761"/>
    </source>
</evidence>
<keyword evidence="1" id="KW-0238">DNA-binding</keyword>
<accession>A0ABY9MDK1</accession>
<feature type="domain" description="Cas12f1-like TNB" evidence="2">
    <location>
        <begin position="28"/>
        <end position="96"/>
    </location>
</feature>
<proteinExistence type="predicted"/>
<dbReference type="Proteomes" id="UP001223761">
    <property type="component" value="Chromosome"/>
</dbReference>
<evidence type="ECO:0000313" key="3">
    <source>
        <dbReference type="EMBL" id="WMJ15294.1"/>
    </source>
</evidence>
<keyword evidence="4" id="KW-1185">Reference proteome</keyword>
<reference evidence="3 4" key="1">
    <citation type="submission" date="2023-08" db="EMBL/GenBank/DDBJ databases">
        <title>Genome sequencing of the thermostable Gram positive bacteria Geobacillus proteiniphilus strain T-6.</title>
        <authorList>
            <person name="Shulami S."/>
            <person name="Shoham Y."/>
        </authorList>
    </citation>
    <scope>NUCLEOTIDE SEQUENCE [LARGE SCALE GENOMIC DNA]</scope>
    <source>
        <strain evidence="3 4">T-6</strain>
    </source>
</reference>
<sequence length="106" mass="11874">MCSFYGREDHESLSVLVGSHKPISDSAWRRFLTMLEYKAKGYGRTLVCVGSTFPSSQLCSRCGHRQADVKPLPIREWVCPQCGAAHDRNENAAQNILNEGLRFLSS</sequence>
<organism evidence="3 4">
    <name type="scientific">Geobacillus proteiniphilus</name>
    <dbReference type="NCBI Taxonomy" id="860353"/>
    <lineage>
        <taxon>Bacteria</taxon>
        <taxon>Bacillati</taxon>
        <taxon>Bacillota</taxon>
        <taxon>Bacilli</taxon>
        <taxon>Bacillales</taxon>
        <taxon>Anoxybacillaceae</taxon>
        <taxon>Geobacillus</taxon>
    </lineage>
</organism>
<dbReference type="InterPro" id="IPR010095">
    <property type="entry name" value="Cas12f1-like_TNB"/>
</dbReference>
<dbReference type="RefSeq" id="WP_275651042.1">
    <property type="nucleotide sequence ID" value="NZ_CP133076.1"/>
</dbReference>
<evidence type="ECO:0000256" key="1">
    <source>
        <dbReference type="ARBA" id="ARBA00023125"/>
    </source>
</evidence>